<organism evidence="1 2">
    <name type="scientific">Endozoicomonas euniceicola</name>
    <dbReference type="NCBI Taxonomy" id="1234143"/>
    <lineage>
        <taxon>Bacteria</taxon>
        <taxon>Pseudomonadati</taxon>
        <taxon>Pseudomonadota</taxon>
        <taxon>Gammaproteobacteria</taxon>
        <taxon>Oceanospirillales</taxon>
        <taxon>Endozoicomonadaceae</taxon>
        <taxon>Endozoicomonas</taxon>
    </lineage>
</organism>
<gene>
    <name evidence="1" type="ORF">NX720_11040</name>
</gene>
<evidence type="ECO:0000313" key="1">
    <source>
        <dbReference type="EMBL" id="UYM18409.1"/>
    </source>
</evidence>
<protein>
    <submittedName>
        <fullName evidence="1">Uncharacterized protein</fullName>
    </submittedName>
</protein>
<accession>A0ABY6H2Q8</accession>
<sequence length="134" mass="15518">MQSHKRPHELSDILLKNLFEAEAFKHQRNVSPALISEPLYYSNSFRCQPVFFNAFKQLDNPVLEIAFLVKRKKKIFNPLTSQRESWSAAVHSILSGKVVNTSLRTVLKTLPTDVLPRSVEAYYTQKQTLINMRQ</sequence>
<name>A0ABY6H2Q8_9GAMM</name>
<dbReference type="RefSeq" id="WP_262601173.1">
    <property type="nucleotide sequence ID" value="NZ_CP103300.1"/>
</dbReference>
<reference evidence="1" key="1">
    <citation type="submission" date="2022-10" db="EMBL/GenBank/DDBJ databases">
        <title>Completed Genome Sequence of two octocoral isolated bacterium, Endozoicomonas euniceicola EF212T and Endozoicomonas gorgoniicola PS125T.</title>
        <authorList>
            <person name="Chiou Y.-J."/>
            <person name="Chen Y.-H."/>
        </authorList>
    </citation>
    <scope>NUCLEOTIDE SEQUENCE</scope>
    <source>
        <strain evidence="1">EF212</strain>
    </source>
</reference>
<proteinExistence type="predicted"/>
<dbReference type="EMBL" id="CP103300">
    <property type="protein sequence ID" value="UYM18409.1"/>
    <property type="molecule type" value="Genomic_DNA"/>
</dbReference>
<evidence type="ECO:0000313" key="2">
    <source>
        <dbReference type="Proteomes" id="UP001163255"/>
    </source>
</evidence>
<keyword evidence="2" id="KW-1185">Reference proteome</keyword>
<dbReference type="Proteomes" id="UP001163255">
    <property type="component" value="Chromosome"/>
</dbReference>